<dbReference type="Proteomes" id="UP000188605">
    <property type="component" value="Unassembled WGS sequence"/>
</dbReference>
<keyword evidence="2" id="KW-1185">Reference proteome</keyword>
<proteinExistence type="predicted"/>
<reference evidence="1" key="1">
    <citation type="submission" date="2016-08" db="EMBL/GenBank/DDBJ databases">
        <authorList>
            <person name="Ngugi D.K."/>
            <person name="Miyake S."/>
            <person name="Stingl U."/>
        </authorList>
    </citation>
    <scope>NUCLEOTIDE SEQUENCE</scope>
    <source>
        <strain evidence="1">SCG-B11WGA-EpuloA1</strain>
    </source>
</reference>
<dbReference type="EMBL" id="LJDB01000010">
    <property type="protein sequence ID" value="ONI42589.1"/>
    <property type="molecule type" value="Genomic_DNA"/>
</dbReference>
<comment type="caution">
    <text evidence="1">The sequence shown here is derived from an EMBL/GenBank/DDBJ whole genome shotgun (WGS) entry which is preliminary data.</text>
</comment>
<evidence type="ECO:0000313" key="2">
    <source>
        <dbReference type="Proteomes" id="UP000188605"/>
    </source>
</evidence>
<sequence>MKINNNTPALQGLNALHQNTGALNKSLEKLSSGLRINKAADDVAGMAISQKMRTQVQGLKQANNNAMDGISMIQTAEGSLNEVHDMLQRMRELSIQAANGTYGTSDREQIQKEIDHLISEINTTSRNTEFNTMPLLNGGDPITNSGFKMMLVGAISDTDGNGIIDDGEGFVEFATEDLDADGVTGESSSFSGIYDDARLATVKEKAVYKMTPPDSANIIVGSGFTIDGVAFEYYDIDQGPYTGTAVPIELKDSLDQILTEYADSPGFDHFEFDGTDTFTAKEKTSAGNYMIAYDGATPPVNIGIQIGANANQLLEVKLGSLSSRELGLSAPPGTPGYGVAANIEEGIGVDMSQAGLNVTAEDDIHYAIAAIDFAIDKVSATRSSMGAYQNRLEHTVENLGVSEENMTMSLSQIQDTDMAGEMAEYTRTNVLTQSATAMLGKANELPNTILQLIQA</sequence>
<evidence type="ECO:0000313" key="1">
    <source>
        <dbReference type="EMBL" id="ONI42589.1"/>
    </source>
</evidence>
<protein>
    <submittedName>
        <fullName evidence="1">Uncharacterized protein</fullName>
    </submittedName>
</protein>
<name>A0ACC8XGF7_9FIRM</name>
<gene>
    <name evidence="1" type="ORF">AN396_14110</name>
</gene>
<organism evidence="1 2">
    <name type="scientific">Candidatus Epulonipiscium fishelsonii</name>
    <dbReference type="NCBI Taxonomy" id="77094"/>
    <lineage>
        <taxon>Bacteria</taxon>
        <taxon>Bacillati</taxon>
        <taxon>Bacillota</taxon>
        <taxon>Clostridia</taxon>
        <taxon>Lachnospirales</taxon>
        <taxon>Lachnospiraceae</taxon>
        <taxon>Candidatus Epulonipiscium</taxon>
    </lineage>
</organism>
<accession>A0ACC8XGF7</accession>